<dbReference type="Pfam" id="PF03469">
    <property type="entry name" value="XH"/>
    <property type="match status" value="1"/>
</dbReference>
<organism evidence="2">
    <name type="scientific">Brachypodium distachyon</name>
    <name type="common">Purple false brome</name>
    <name type="synonym">Trachynia distachya</name>
    <dbReference type="NCBI Taxonomy" id="15368"/>
    <lineage>
        <taxon>Eukaryota</taxon>
        <taxon>Viridiplantae</taxon>
        <taxon>Streptophyta</taxon>
        <taxon>Embryophyta</taxon>
        <taxon>Tracheophyta</taxon>
        <taxon>Spermatophyta</taxon>
        <taxon>Magnoliopsida</taxon>
        <taxon>Liliopsida</taxon>
        <taxon>Poales</taxon>
        <taxon>Poaceae</taxon>
        <taxon>BOP clade</taxon>
        <taxon>Pooideae</taxon>
        <taxon>Stipodae</taxon>
        <taxon>Brachypodieae</taxon>
        <taxon>Brachypodium</taxon>
    </lineage>
</organism>
<feature type="domain" description="Factor of DNA methylation 1-5/IDN2" evidence="1">
    <location>
        <begin position="51"/>
        <end position="122"/>
    </location>
</feature>
<gene>
    <name evidence="2" type="ORF">BRADI_5g11443v3</name>
</gene>
<dbReference type="Proteomes" id="UP000008810">
    <property type="component" value="Chromosome 5"/>
</dbReference>
<dbReference type="EMBL" id="CM000884">
    <property type="protein sequence ID" value="PNT61184.1"/>
    <property type="molecule type" value="Genomic_DNA"/>
</dbReference>
<name>A0A2K2CGM4_BRADI</name>
<dbReference type="InterPro" id="IPR045177">
    <property type="entry name" value="FDM1-5/IDN2"/>
</dbReference>
<reference evidence="3" key="3">
    <citation type="submission" date="2018-08" db="UniProtKB">
        <authorList>
            <consortium name="EnsemblPlants"/>
        </authorList>
    </citation>
    <scope>IDENTIFICATION</scope>
    <source>
        <strain evidence="3">cv. Bd21</strain>
    </source>
</reference>
<sequence length="132" mass="15341">MWNQKRQSEGHCEEADEDIEDTRKEICDIHSKLIKGFIDINSTGGRNIAIKYIGELNYKPFLSACLEKLPPKKAKEKASELYYFWKEQLLNPQWNPLKTVTVGGIPEEIIDMHDDKLQELHAAGVKRCIRLW</sequence>
<evidence type="ECO:0000313" key="3">
    <source>
        <dbReference type="EnsemblPlants" id="PNT61184"/>
    </source>
</evidence>
<dbReference type="InParanoid" id="A0A2K2CGM4"/>
<reference evidence="2 3" key="1">
    <citation type="journal article" date="2010" name="Nature">
        <title>Genome sequencing and analysis of the model grass Brachypodium distachyon.</title>
        <authorList>
            <consortium name="International Brachypodium Initiative"/>
        </authorList>
    </citation>
    <scope>NUCLEOTIDE SEQUENCE [LARGE SCALE GENOMIC DNA]</scope>
    <source>
        <strain evidence="2 3">Bd21</strain>
    </source>
</reference>
<dbReference type="AlphaFoldDB" id="A0A2K2CGM4"/>
<dbReference type="EnsemblPlants" id="PNT61184">
    <property type="protein sequence ID" value="PNT61184"/>
    <property type="gene ID" value="BRADI_5g11443v3"/>
</dbReference>
<evidence type="ECO:0000313" key="4">
    <source>
        <dbReference type="Proteomes" id="UP000008810"/>
    </source>
</evidence>
<proteinExistence type="predicted"/>
<dbReference type="Gramene" id="PNT61184">
    <property type="protein sequence ID" value="PNT61184"/>
    <property type="gene ID" value="BRADI_5g11443v3"/>
</dbReference>
<evidence type="ECO:0000313" key="2">
    <source>
        <dbReference type="EMBL" id="PNT61184.1"/>
    </source>
</evidence>
<dbReference type="GO" id="GO:0080188">
    <property type="term" value="P:gene silencing by siRNA-directed DNA methylation"/>
    <property type="evidence" value="ECO:0007669"/>
    <property type="project" value="InterPro"/>
</dbReference>
<reference evidence="2" key="2">
    <citation type="submission" date="2017-06" db="EMBL/GenBank/DDBJ databases">
        <title>WGS assembly of Brachypodium distachyon.</title>
        <authorList>
            <consortium name="The International Brachypodium Initiative"/>
            <person name="Lucas S."/>
            <person name="Harmon-Smith M."/>
            <person name="Lail K."/>
            <person name="Tice H."/>
            <person name="Grimwood J."/>
            <person name="Bruce D."/>
            <person name="Barry K."/>
            <person name="Shu S."/>
            <person name="Lindquist E."/>
            <person name="Wang M."/>
            <person name="Pitluck S."/>
            <person name="Vogel J.P."/>
            <person name="Garvin D.F."/>
            <person name="Mockler T.C."/>
            <person name="Schmutz J."/>
            <person name="Rokhsar D."/>
            <person name="Bevan M.W."/>
        </authorList>
    </citation>
    <scope>NUCLEOTIDE SEQUENCE</scope>
    <source>
        <strain evidence="2">Bd21</strain>
    </source>
</reference>
<dbReference type="InterPro" id="IPR005379">
    <property type="entry name" value="FDM1-5/IDN2_XH"/>
</dbReference>
<protein>
    <recommendedName>
        <fullName evidence="1">Factor of DNA methylation 1-5/IDN2 domain-containing protein</fullName>
    </recommendedName>
</protein>
<accession>A0A2K2CGM4</accession>
<keyword evidence="4" id="KW-1185">Reference proteome</keyword>
<dbReference type="STRING" id="15368.A0A2K2CGM4"/>
<evidence type="ECO:0000259" key="1">
    <source>
        <dbReference type="Pfam" id="PF03469"/>
    </source>
</evidence>
<dbReference type="PANTHER" id="PTHR21596:SF64">
    <property type="entry name" value="FACTOR OF DNA METHYLATION 1-5_IDN2 DOMAIN-CONTAINING PROTEIN"/>
    <property type="match status" value="1"/>
</dbReference>
<dbReference type="PANTHER" id="PTHR21596">
    <property type="entry name" value="RIBONUCLEASE P SUBUNIT P38"/>
    <property type="match status" value="1"/>
</dbReference>
<dbReference type="OrthoDB" id="1892195at2759"/>